<dbReference type="Gene3D" id="2.40.50.140">
    <property type="entry name" value="Nucleic acid-binding proteins"/>
    <property type="match status" value="2"/>
</dbReference>
<dbReference type="GO" id="GO:0008270">
    <property type="term" value="F:zinc ion binding"/>
    <property type="evidence" value="ECO:0007669"/>
    <property type="project" value="UniProtKB-KW"/>
</dbReference>
<dbReference type="Proteomes" id="UP000823749">
    <property type="component" value="Unassembled WGS sequence"/>
</dbReference>
<reference evidence="9" key="1">
    <citation type="submission" date="2020-08" db="EMBL/GenBank/DDBJ databases">
        <title>Plant Genome Project.</title>
        <authorList>
            <person name="Zhang R.-G."/>
        </authorList>
    </citation>
    <scope>NUCLEOTIDE SEQUENCE</scope>
    <source>
        <strain evidence="9">WSP0</strain>
        <tissue evidence="9">Leaf</tissue>
    </source>
</reference>
<dbReference type="InterPro" id="IPR013955">
    <property type="entry name" value="Rep_factor-A_C"/>
</dbReference>
<dbReference type="Pfam" id="PF08646">
    <property type="entry name" value="Rep_fac-A_C"/>
    <property type="match status" value="1"/>
</dbReference>
<sequence length="514" mass="58810">MARPKKLQSVANSNNGTTQSESNDLQFDTNVGIEETTKSTAVGNQPKKRTYTRKKDSKQIASVEKDGNNIEEVTHGLDNNMKKDSTRTMEKRTKSDVGHEDICRSNDMPTVCHNKDMEKPGKRSKGKKRSTISVLKQDIDEGSLEIKKRRRNTSMQEPSSIAIAEKESTKESSQNNLKPSEVIIVDKEEENATRIIPINQLQPYDRNWTIKVTILRRGMVEPYSTSKGSGNMWKLILMDEQGTRIQAVLFNDVINLFEQTFLKENSYFISNGLVKPVNTQYANVHKEVEVMLTNNTRVEKAKLEITLNSFQYEFTSFEDLQHAGQNDIVAKLDEESYGGGNEGTTKCNPSQFKKMYCYFRGTIISIENMEKIWYEACAKCHKKVHVIETKAECHKCHSTNIEISPRYMMKLTVGDGVQQINVTLFDAAKRLVGCTISEFIKVLNEEGENNKFYKHLINCYGERYVFFTRTNMGNDKDRMAAKVIVQDIFKEKQSVDVEIEGIDQMDKDIKIERD</sequence>
<dbReference type="SUPFAM" id="SSF50249">
    <property type="entry name" value="Nucleic acid-binding proteins"/>
    <property type="match status" value="2"/>
</dbReference>
<evidence type="ECO:0000259" key="7">
    <source>
        <dbReference type="Pfam" id="PF02721"/>
    </source>
</evidence>
<name>A0AAV6HP58_9ERIC</name>
<feature type="compositionally biased region" description="Polar residues" evidence="6">
    <location>
        <begin position="9"/>
        <end position="29"/>
    </location>
</feature>
<keyword evidence="4" id="KW-0862">Zinc</keyword>
<evidence type="ECO:0000256" key="5">
    <source>
        <dbReference type="ARBA" id="ARBA00023125"/>
    </source>
</evidence>
<organism evidence="9 10">
    <name type="scientific">Rhododendron griersonianum</name>
    <dbReference type="NCBI Taxonomy" id="479676"/>
    <lineage>
        <taxon>Eukaryota</taxon>
        <taxon>Viridiplantae</taxon>
        <taxon>Streptophyta</taxon>
        <taxon>Embryophyta</taxon>
        <taxon>Tracheophyta</taxon>
        <taxon>Spermatophyta</taxon>
        <taxon>Magnoliopsida</taxon>
        <taxon>eudicotyledons</taxon>
        <taxon>Gunneridae</taxon>
        <taxon>Pentapetalae</taxon>
        <taxon>asterids</taxon>
        <taxon>Ericales</taxon>
        <taxon>Ericaceae</taxon>
        <taxon>Ericoideae</taxon>
        <taxon>Rhodoreae</taxon>
        <taxon>Rhododendron</taxon>
    </lineage>
</organism>
<keyword evidence="2" id="KW-0479">Metal-binding</keyword>
<evidence type="ECO:0008006" key="11">
    <source>
        <dbReference type="Google" id="ProtNLM"/>
    </source>
</evidence>
<feature type="region of interest" description="Disordered" evidence="6">
    <location>
        <begin position="147"/>
        <end position="176"/>
    </location>
</feature>
<evidence type="ECO:0000313" key="10">
    <source>
        <dbReference type="Proteomes" id="UP000823749"/>
    </source>
</evidence>
<dbReference type="EMBL" id="JACTNZ010000032">
    <property type="protein sequence ID" value="KAG5512925.1"/>
    <property type="molecule type" value="Genomic_DNA"/>
</dbReference>
<keyword evidence="10" id="KW-1185">Reference proteome</keyword>
<feature type="domain" description="Replication protein A 70 kDa DNA-binding subunit B/D first OB fold" evidence="7">
    <location>
        <begin position="198"/>
        <end position="300"/>
    </location>
</feature>
<evidence type="ECO:0000256" key="1">
    <source>
        <dbReference type="ARBA" id="ARBA00005690"/>
    </source>
</evidence>
<dbReference type="InterPro" id="IPR003871">
    <property type="entry name" value="RFA1B/D_OB_1st"/>
</dbReference>
<proteinExistence type="inferred from homology"/>
<evidence type="ECO:0000256" key="4">
    <source>
        <dbReference type="ARBA" id="ARBA00022833"/>
    </source>
</evidence>
<dbReference type="InterPro" id="IPR012340">
    <property type="entry name" value="NA-bd_OB-fold"/>
</dbReference>
<dbReference type="FunFam" id="2.40.50.140:FF:000041">
    <property type="entry name" value="Replication protein A subunit"/>
    <property type="match status" value="1"/>
</dbReference>
<dbReference type="GO" id="GO:0003677">
    <property type="term" value="F:DNA binding"/>
    <property type="evidence" value="ECO:0007669"/>
    <property type="project" value="UniProtKB-KW"/>
</dbReference>
<evidence type="ECO:0000256" key="6">
    <source>
        <dbReference type="SAM" id="MobiDB-lite"/>
    </source>
</evidence>
<accession>A0AAV6HP58</accession>
<comment type="similarity">
    <text evidence="1">Belongs to the replication factor A protein 1 family.</text>
</comment>
<dbReference type="AlphaFoldDB" id="A0AAV6HP58"/>
<dbReference type="PANTHER" id="PTHR47165:SF4">
    <property type="entry name" value="OS03G0429900 PROTEIN"/>
    <property type="match status" value="1"/>
</dbReference>
<evidence type="ECO:0000313" key="9">
    <source>
        <dbReference type="EMBL" id="KAG5512925.1"/>
    </source>
</evidence>
<feature type="domain" description="Replication factor A C-terminal" evidence="8">
    <location>
        <begin position="356"/>
        <end position="488"/>
    </location>
</feature>
<feature type="region of interest" description="Disordered" evidence="6">
    <location>
        <begin position="1"/>
        <end position="131"/>
    </location>
</feature>
<evidence type="ECO:0000256" key="2">
    <source>
        <dbReference type="ARBA" id="ARBA00022723"/>
    </source>
</evidence>
<protein>
    <recommendedName>
        <fullName evidence="11">Replication factor A C-terminal domain-containing protein</fullName>
    </recommendedName>
</protein>
<keyword evidence="5" id="KW-0238">DNA-binding</keyword>
<gene>
    <name evidence="9" type="ORF">RHGRI_038656</name>
</gene>
<dbReference type="Pfam" id="PF02721">
    <property type="entry name" value="DUF223"/>
    <property type="match status" value="1"/>
</dbReference>
<evidence type="ECO:0000256" key="3">
    <source>
        <dbReference type="ARBA" id="ARBA00022771"/>
    </source>
</evidence>
<keyword evidence="3" id="KW-0863">Zinc-finger</keyword>
<comment type="caution">
    <text evidence="9">The sequence shown here is derived from an EMBL/GenBank/DDBJ whole genome shotgun (WGS) entry which is preliminary data.</text>
</comment>
<evidence type="ECO:0000259" key="8">
    <source>
        <dbReference type="Pfam" id="PF08646"/>
    </source>
</evidence>
<feature type="compositionally biased region" description="Basic and acidic residues" evidence="6">
    <location>
        <begin position="53"/>
        <end position="104"/>
    </location>
</feature>
<dbReference type="PANTHER" id="PTHR47165">
    <property type="entry name" value="OS03G0429900 PROTEIN"/>
    <property type="match status" value="1"/>
</dbReference>